<dbReference type="OrthoDB" id="9763101at2"/>
<gene>
    <name evidence="1" type="ORF">DKG74_14960</name>
</gene>
<comment type="caution">
    <text evidence="1">The sequence shown here is derived from an EMBL/GenBank/DDBJ whole genome shotgun (WGS) entry which is preliminary data.</text>
</comment>
<proteinExistence type="predicted"/>
<dbReference type="Pfam" id="PF06980">
    <property type="entry name" value="DUF1302"/>
    <property type="match status" value="1"/>
</dbReference>
<keyword evidence="2" id="KW-1185">Reference proteome</keyword>
<organism evidence="1 2">
    <name type="scientific">Zavarzinia aquatilis</name>
    <dbReference type="NCBI Taxonomy" id="2211142"/>
    <lineage>
        <taxon>Bacteria</taxon>
        <taxon>Pseudomonadati</taxon>
        <taxon>Pseudomonadota</taxon>
        <taxon>Alphaproteobacteria</taxon>
        <taxon>Rhodospirillales</taxon>
        <taxon>Zavarziniaceae</taxon>
        <taxon>Zavarzinia</taxon>
    </lineage>
</organism>
<dbReference type="AlphaFoldDB" id="A0A317E5M2"/>
<sequence>MSKGKVRKAAGRRSETRLVVGMLGGGALCGLVMPAFGIDFTVSGFIQHQMAIKLSDKENPNNQSGDPFNGKEVPLKPLGIDLGALAAVNRVLSAASLPVLNDLTSPLFGSAVTLPPTGYRDVRTTSNDLNLMISRLEVNMNAAIDANWSASATLRAVYDWNPYKDVSDVNFFQTQMREGGGGTPFEYAQKNFMVDFPNATINYVNGPFFARLGNQQIAWGEAVFFRVLDVPNGLDLRRHLIMDPGLEEYSDKRVPGFGLRASYQISPDWEVEGFIQKFEPTIYPNPSSPYNIIPDQFTLHDRYDGYADNLWNVGGRVRGQLGPLGLQFIAVSRHNPDGAIRWTKSGQSADIPLLPGSGKTLAETPFEVDQARGVKSQEEWFDYAGSVRLDGVQALNSAVDDFQPATGALTAYNVGNSPSLAAGELDTFFWLSGGLRGHIERVFPYENVFGASANYVFEGEPGSFFEQLITRVEMTYTPDKVFTAPSLTKTFQIKDEWAFAAVVEKWYRWSEDFPAAYLVAQYIYKSASDLFGRSLDGYGGDATGLHGGIENYQAVAFAGFQPSPSLEWRFEWAVLYDVRGGWYIQPGVRWKPDDKWQVDIHATVIAGRDDNRNAVSTLDFADELALRVTYQF</sequence>
<evidence type="ECO:0000313" key="2">
    <source>
        <dbReference type="Proteomes" id="UP000245461"/>
    </source>
</evidence>
<evidence type="ECO:0008006" key="3">
    <source>
        <dbReference type="Google" id="ProtNLM"/>
    </source>
</evidence>
<reference evidence="1 2" key="1">
    <citation type="submission" date="2018-05" db="EMBL/GenBank/DDBJ databases">
        <title>Zavarzinia sp. HR-AS.</title>
        <authorList>
            <person name="Lee Y."/>
            <person name="Jeon C.O."/>
        </authorList>
    </citation>
    <scope>NUCLEOTIDE SEQUENCE [LARGE SCALE GENOMIC DNA]</scope>
    <source>
        <strain evidence="1 2">HR-AS</strain>
    </source>
</reference>
<dbReference type="Proteomes" id="UP000245461">
    <property type="component" value="Unassembled WGS sequence"/>
</dbReference>
<dbReference type="InterPro" id="IPR010727">
    <property type="entry name" value="DUF1302"/>
</dbReference>
<protein>
    <recommendedName>
        <fullName evidence="3">DUF1302 domain-containing protein</fullName>
    </recommendedName>
</protein>
<evidence type="ECO:0000313" key="1">
    <source>
        <dbReference type="EMBL" id="PWR20305.1"/>
    </source>
</evidence>
<accession>A0A317E5M2</accession>
<dbReference type="EMBL" id="QGLE01000009">
    <property type="protein sequence ID" value="PWR20305.1"/>
    <property type="molecule type" value="Genomic_DNA"/>
</dbReference>
<name>A0A317E5M2_9PROT</name>
<dbReference type="RefSeq" id="WP_109906979.1">
    <property type="nucleotide sequence ID" value="NZ_QGLE01000009.1"/>
</dbReference>